<dbReference type="GO" id="GO:0016881">
    <property type="term" value="F:acid-amino acid ligase activity"/>
    <property type="evidence" value="ECO:0007669"/>
    <property type="project" value="InterPro"/>
</dbReference>
<sequence length="568" mass="62431">MAHNLLELAHLMQAELLQAREIGANFTFASPQFDSRFVNKDDIFFAIKGLEADGHDYLEKAANKGALAVFVTYWPANLNLATFPAYVFKVDNTRKALAISANYFYDEPSANLQLVGITASNGKTSTSLMYKSIVKAAGFNCGLIGTVSYETAKREEMSHLTTPDAVKLQSLLAEMRDNNYEKAVMECSSIGLDQYRNYAVKYKAVAFNNISREHLDYHGSFVAYLEAKLKLITECADSKTKVILNFDDAAIYAKRELAKGPIIGFADAKNWPDSKLNSLAAKDCPQVLAAQIDLSKGTANFNLVVKREILGQADNAAEAFVVKPVKLQVPGYHSVMNALSAASLALAVGFSLDEIVRGLEAYTGIERRFQRILAPGTIPANSPWQKYIDYQIYDDHFANPGNICFSLNSLCQMDYRKLHIVYAIRGKRGVTVNSENIYTLKDYLPKLRLANFIATTSKDVVGHYDTVTDEELAAFQAAMHDIGQDYTLYPELTQALEVALTKVEANDVILLAGCQGMDAGARLCLEAICAKHAELDASVIMAVVKDRICGQSDEATNKDKLFAGASKA</sequence>
<dbReference type="STRING" id="1497955.HMPREF1872_00708"/>
<dbReference type="PANTHER" id="PTHR23135">
    <property type="entry name" value="MUR LIGASE FAMILY MEMBER"/>
    <property type="match status" value="1"/>
</dbReference>
<organism evidence="4 5">
    <name type="scientific">Amygdalobacter nucleatus</name>
    <dbReference type="NCBI Taxonomy" id="3029274"/>
    <lineage>
        <taxon>Bacteria</taxon>
        <taxon>Bacillati</taxon>
        <taxon>Bacillota</taxon>
        <taxon>Clostridia</taxon>
        <taxon>Eubacteriales</taxon>
        <taxon>Oscillospiraceae</taxon>
        <taxon>Amygdalobacter</taxon>
    </lineage>
</organism>
<dbReference type="PATRIC" id="fig|1497955.3.peg.684"/>
<reference evidence="5" key="1">
    <citation type="submission" date="2016-01" db="EMBL/GenBank/DDBJ databases">
        <authorList>
            <person name="Mitreva M."/>
            <person name="Pepin K.H."/>
            <person name="Mihindukulasuriya K.A."/>
            <person name="Fulton R."/>
            <person name="Fronick C."/>
            <person name="O'Laughlin M."/>
            <person name="Miner T."/>
            <person name="Herter B."/>
            <person name="Rosa B.A."/>
            <person name="Cordes M."/>
            <person name="Tomlinson C."/>
            <person name="Wollam A."/>
            <person name="Palsikar V.B."/>
            <person name="Mardis E.R."/>
            <person name="Wilson R.K."/>
        </authorList>
    </citation>
    <scope>NUCLEOTIDE SEQUENCE [LARGE SCALE GENOMIC DNA]</scope>
    <source>
        <strain evidence="5">KA00274</strain>
    </source>
</reference>
<proteinExistence type="predicted"/>
<dbReference type="Gene3D" id="3.40.1190.10">
    <property type="entry name" value="Mur-like, catalytic domain"/>
    <property type="match status" value="1"/>
</dbReference>
<name>A0A133YDQ2_9FIRM</name>
<dbReference type="Gene3D" id="3.40.1390.10">
    <property type="entry name" value="MurE/MurF, N-terminal domain"/>
    <property type="match status" value="1"/>
</dbReference>
<dbReference type="RefSeq" id="WP_066713936.1">
    <property type="nucleotide sequence ID" value="NZ_JARFNM010000001.1"/>
</dbReference>
<evidence type="ECO:0000259" key="3">
    <source>
        <dbReference type="Pfam" id="PF08245"/>
    </source>
</evidence>
<feature type="domain" description="Mur ligase central" evidence="3">
    <location>
        <begin position="117"/>
        <end position="344"/>
    </location>
</feature>
<dbReference type="InterPro" id="IPR035911">
    <property type="entry name" value="MurE/MurF_N"/>
</dbReference>
<dbReference type="SUPFAM" id="SSF53623">
    <property type="entry name" value="MurD-like peptide ligases, catalytic domain"/>
    <property type="match status" value="1"/>
</dbReference>
<keyword evidence="4" id="KW-0436">Ligase</keyword>
<protein>
    <submittedName>
        <fullName evidence="4">UDP-N-acetylmuramoyl-L-alanyl-D-glutamate--2, 6-diaminopimelate ligase</fullName>
    </submittedName>
</protein>
<dbReference type="InterPro" id="IPR036565">
    <property type="entry name" value="Mur-like_cat_sf"/>
</dbReference>
<dbReference type="InterPro" id="IPR013221">
    <property type="entry name" value="Mur_ligase_cen"/>
</dbReference>
<dbReference type="GO" id="GO:0005524">
    <property type="term" value="F:ATP binding"/>
    <property type="evidence" value="ECO:0007669"/>
    <property type="project" value="InterPro"/>
</dbReference>
<accession>A0A133YDQ2</accession>
<gene>
    <name evidence="4" type="ORF">HMPREF1872_00708</name>
</gene>
<evidence type="ECO:0000259" key="2">
    <source>
        <dbReference type="Pfam" id="PF01225"/>
    </source>
</evidence>
<keyword evidence="5" id="KW-1185">Reference proteome</keyword>
<dbReference type="EMBL" id="LSCV01000017">
    <property type="protein sequence ID" value="KXB41330.1"/>
    <property type="molecule type" value="Genomic_DNA"/>
</dbReference>
<dbReference type="OrthoDB" id="9800958at2"/>
<feature type="domain" description="Mur ligase N-terminal catalytic" evidence="2">
    <location>
        <begin position="34"/>
        <end position="105"/>
    </location>
</feature>
<comment type="caution">
    <text evidence="4">The sequence shown here is derived from an EMBL/GenBank/DDBJ whole genome shotgun (WGS) entry which is preliminary data.</text>
</comment>
<dbReference type="AlphaFoldDB" id="A0A133YDQ2"/>
<dbReference type="InterPro" id="IPR036615">
    <property type="entry name" value="Mur_ligase_C_dom_sf"/>
</dbReference>
<dbReference type="Pfam" id="PF01225">
    <property type="entry name" value="Mur_ligase"/>
    <property type="match status" value="1"/>
</dbReference>
<dbReference type="SUPFAM" id="SSF53244">
    <property type="entry name" value="MurD-like peptide ligases, peptide-binding domain"/>
    <property type="match status" value="1"/>
</dbReference>
<dbReference type="SUPFAM" id="SSF63418">
    <property type="entry name" value="MurE/MurF N-terminal domain"/>
    <property type="match status" value="1"/>
</dbReference>
<dbReference type="Pfam" id="PF08245">
    <property type="entry name" value="Mur_ligase_M"/>
    <property type="match status" value="1"/>
</dbReference>
<dbReference type="Proteomes" id="UP000070080">
    <property type="component" value="Unassembled WGS sequence"/>
</dbReference>
<evidence type="ECO:0000256" key="1">
    <source>
        <dbReference type="ARBA" id="ARBA00004752"/>
    </source>
</evidence>
<evidence type="ECO:0000313" key="4">
    <source>
        <dbReference type="EMBL" id="KXB41330.1"/>
    </source>
</evidence>
<evidence type="ECO:0000313" key="5">
    <source>
        <dbReference type="Proteomes" id="UP000070080"/>
    </source>
</evidence>
<dbReference type="PANTHER" id="PTHR23135:SF4">
    <property type="entry name" value="UDP-N-ACETYLMURAMOYL-L-ALANYL-D-GLUTAMATE--2,6-DIAMINOPIMELATE LIGASE MURE HOMOLOG, CHLOROPLASTIC"/>
    <property type="match status" value="1"/>
</dbReference>
<dbReference type="InterPro" id="IPR000713">
    <property type="entry name" value="Mur_ligase_N"/>
</dbReference>
<comment type="pathway">
    <text evidence="1">Cell wall biogenesis; peptidoglycan biosynthesis.</text>
</comment>